<comment type="caution">
    <text evidence="1">The sequence shown here is derived from an EMBL/GenBank/DDBJ whole genome shotgun (WGS) entry which is preliminary data.</text>
</comment>
<proteinExistence type="predicted"/>
<organism evidence="1 2">
    <name type="scientific">Corynebacterium matruchotii ATCC 14266</name>
    <dbReference type="NCBI Taxonomy" id="553207"/>
    <lineage>
        <taxon>Bacteria</taxon>
        <taxon>Bacillati</taxon>
        <taxon>Actinomycetota</taxon>
        <taxon>Actinomycetes</taxon>
        <taxon>Mycobacteriales</taxon>
        <taxon>Corynebacteriaceae</taxon>
        <taxon>Corynebacterium</taxon>
    </lineage>
</organism>
<protein>
    <submittedName>
        <fullName evidence="1">Uncharacterized protein</fullName>
    </submittedName>
</protein>
<dbReference type="EMBL" id="ACSH02000008">
    <property type="protein sequence ID" value="EFM47831.1"/>
    <property type="molecule type" value="Genomic_DNA"/>
</dbReference>
<dbReference type="AlphaFoldDB" id="E0DIB2"/>
<evidence type="ECO:0000313" key="2">
    <source>
        <dbReference type="Proteomes" id="UP000004218"/>
    </source>
</evidence>
<keyword evidence="2" id="KW-1185">Reference proteome</keyword>
<dbReference type="Proteomes" id="UP000004218">
    <property type="component" value="Unassembled WGS sequence"/>
</dbReference>
<name>E0DIB2_9CORY</name>
<accession>E0DIB2</accession>
<sequence>MHIDSVTVSFSDDKIFDHRGKSARDNSATSNDFMPVYLLNPQMQA</sequence>
<gene>
    <name evidence="1" type="ORF">HMPREF0299_5423</name>
</gene>
<reference evidence="1" key="1">
    <citation type="submission" date="2010-08" db="EMBL/GenBank/DDBJ databases">
        <authorList>
            <person name="Harkins D.M."/>
            <person name="Madupu R."/>
            <person name="Durkin A.S."/>
            <person name="Torralba M."/>
            <person name="Methe B."/>
            <person name="Sutton G.G."/>
            <person name="Nelson K.E."/>
        </authorList>
    </citation>
    <scope>NUCLEOTIDE SEQUENCE [LARGE SCALE GENOMIC DNA]</scope>
    <source>
        <strain evidence="1">ATCC 14266</strain>
    </source>
</reference>
<evidence type="ECO:0000313" key="1">
    <source>
        <dbReference type="EMBL" id="EFM47831.1"/>
    </source>
</evidence>
<dbReference type="STRING" id="553207.HMPREF0299_5423"/>